<dbReference type="OMA" id="CHVHHHP"/>
<feature type="region of interest" description="Disordered" evidence="6">
    <location>
        <begin position="1"/>
        <end position="53"/>
    </location>
</feature>
<evidence type="ECO:0000313" key="9">
    <source>
        <dbReference type="Proteomes" id="UP000007110"/>
    </source>
</evidence>
<dbReference type="InParanoid" id="A0A7M7RHS6"/>
<comment type="subcellular location">
    <subcellularLocation>
        <location evidence="1">Membrane</location>
    </subcellularLocation>
</comment>
<reference evidence="8" key="2">
    <citation type="submission" date="2021-01" db="UniProtKB">
        <authorList>
            <consortium name="EnsemblMetazoa"/>
        </authorList>
    </citation>
    <scope>IDENTIFICATION</scope>
</reference>
<evidence type="ECO:0000256" key="6">
    <source>
        <dbReference type="SAM" id="MobiDB-lite"/>
    </source>
</evidence>
<feature type="transmembrane region" description="Helical" evidence="7">
    <location>
        <begin position="220"/>
        <end position="241"/>
    </location>
</feature>
<accession>A0A7M7RHS6</accession>
<dbReference type="RefSeq" id="XP_798914.3">
    <property type="nucleotide sequence ID" value="XM_793821.5"/>
</dbReference>
<keyword evidence="9" id="KW-1185">Reference proteome</keyword>
<name>A0A7M7RHS6_STRPU</name>
<keyword evidence="5 7" id="KW-0472">Membrane</keyword>
<dbReference type="GeneID" id="594378"/>
<dbReference type="Proteomes" id="UP000007110">
    <property type="component" value="Unassembled WGS sequence"/>
</dbReference>
<dbReference type="OrthoDB" id="10163805at2759"/>
<evidence type="ECO:0000256" key="1">
    <source>
        <dbReference type="ARBA" id="ARBA00004370"/>
    </source>
</evidence>
<evidence type="ECO:0000256" key="5">
    <source>
        <dbReference type="ARBA" id="ARBA00023136"/>
    </source>
</evidence>
<keyword evidence="3 7" id="KW-0812">Transmembrane</keyword>
<comment type="similarity">
    <text evidence="2">Belongs to the CD225/Dispanin family.</text>
</comment>
<evidence type="ECO:0000256" key="3">
    <source>
        <dbReference type="ARBA" id="ARBA00022692"/>
    </source>
</evidence>
<dbReference type="GO" id="GO:0016020">
    <property type="term" value="C:membrane"/>
    <property type="evidence" value="ECO:0007669"/>
    <property type="project" value="UniProtKB-SubCell"/>
</dbReference>
<evidence type="ECO:0000256" key="2">
    <source>
        <dbReference type="ARBA" id="ARBA00006843"/>
    </source>
</evidence>
<dbReference type="Pfam" id="PF04505">
    <property type="entry name" value="CD225"/>
    <property type="match status" value="1"/>
</dbReference>
<feature type="compositionally biased region" description="Pro residues" evidence="6">
    <location>
        <begin position="11"/>
        <end position="32"/>
    </location>
</feature>
<dbReference type="AlphaFoldDB" id="A0A7M7RHS6"/>
<evidence type="ECO:0000313" key="8">
    <source>
        <dbReference type="EnsemblMetazoa" id="XP_798914"/>
    </source>
</evidence>
<feature type="region of interest" description="Disordered" evidence="6">
    <location>
        <begin position="70"/>
        <end position="89"/>
    </location>
</feature>
<sequence>MASVPDEMPHPHAPTPNPPPPPPVPELPPYAPVDPQKTPLRPDLGSPPPYASVVQETYTNNGYQGEGRCQGHCQGQSQGQGHSQSQPQCRVHYHRGPPFHRCHVHHHPHRSPSGAGLSEAMQELVVDHGLSTSFGQYNQCSLNDMAAPMRYPQHVTIIRDSQVGAEINTHCLIGFATFVLCCCCVPFGMAAMMKALEVRTRLRTGDIVGARTAASSSRMWAGSGLLIGAVFELSLIVYILYI</sequence>
<evidence type="ECO:0000256" key="7">
    <source>
        <dbReference type="SAM" id="Phobius"/>
    </source>
</evidence>
<proteinExistence type="inferred from homology"/>
<protein>
    <submittedName>
        <fullName evidence="8">Uncharacterized protein</fullName>
    </submittedName>
</protein>
<keyword evidence="4 7" id="KW-1133">Transmembrane helix</keyword>
<dbReference type="InterPro" id="IPR007593">
    <property type="entry name" value="CD225/Dispanin_fam"/>
</dbReference>
<reference evidence="9" key="1">
    <citation type="submission" date="2015-02" db="EMBL/GenBank/DDBJ databases">
        <title>Genome sequencing for Strongylocentrotus purpuratus.</title>
        <authorList>
            <person name="Murali S."/>
            <person name="Liu Y."/>
            <person name="Vee V."/>
            <person name="English A."/>
            <person name="Wang M."/>
            <person name="Skinner E."/>
            <person name="Han Y."/>
            <person name="Muzny D.M."/>
            <person name="Worley K.C."/>
            <person name="Gibbs R.A."/>
        </authorList>
    </citation>
    <scope>NUCLEOTIDE SEQUENCE</scope>
</reference>
<organism evidence="8 9">
    <name type="scientific">Strongylocentrotus purpuratus</name>
    <name type="common">Purple sea urchin</name>
    <dbReference type="NCBI Taxonomy" id="7668"/>
    <lineage>
        <taxon>Eukaryota</taxon>
        <taxon>Metazoa</taxon>
        <taxon>Echinodermata</taxon>
        <taxon>Eleutherozoa</taxon>
        <taxon>Echinozoa</taxon>
        <taxon>Echinoidea</taxon>
        <taxon>Euechinoidea</taxon>
        <taxon>Echinacea</taxon>
        <taxon>Camarodonta</taxon>
        <taxon>Echinidea</taxon>
        <taxon>Strongylocentrotidae</taxon>
        <taxon>Strongylocentrotus</taxon>
    </lineage>
</organism>
<evidence type="ECO:0000256" key="4">
    <source>
        <dbReference type="ARBA" id="ARBA00022989"/>
    </source>
</evidence>
<dbReference type="EnsemblMetazoa" id="XM_793821">
    <property type="protein sequence ID" value="XP_798914"/>
    <property type="gene ID" value="LOC594378"/>
</dbReference>
<dbReference type="KEGG" id="spu:594378"/>
<feature type="transmembrane region" description="Helical" evidence="7">
    <location>
        <begin position="172"/>
        <end position="193"/>
    </location>
</feature>